<keyword evidence="6 10" id="KW-0812">Transmembrane</keyword>
<feature type="transmembrane region" description="Helical" evidence="11">
    <location>
        <begin position="353"/>
        <end position="374"/>
    </location>
</feature>
<comment type="subcellular location">
    <subcellularLocation>
        <location evidence="2 10">Cell membrane</location>
        <topology evidence="2 10">Multi-pass membrane protein</topology>
    </subcellularLocation>
</comment>
<feature type="transmembrane region" description="Helical" evidence="11">
    <location>
        <begin position="190"/>
        <end position="216"/>
    </location>
</feature>
<comment type="similarity">
    <text evidence="3 10">Belongs to the GSP F family.</text>
</comment>
<dbReference type="PROSITE" id="PS00874">
    <property type="entry name" value="T2SP_F"/>
    <property type="match status" value="1"/>
</dbReference>
<evidence type="ECO:0000256" key="4">
    <source>
        <dbReference type="ARBA" id="ARBA00022448"/>
    </source>
</evidence>
<dbReference type="PRINTS" id="PR00812">
    <property type="entry name" value="BCTERIALGSPF"/>
</dbReference>
<dbReference type="PANTHER" id="PTHR30012">
    <property type="entry name" value="GENERAL SECRETION PATHWAY PROTEIN"/>
    <property type="match status" value="1"/>
</dbReference>
<gene>
    <name evidence="13" type="primary">gspF</name>
    <name evidence="13" type="ordered locus">CHU_3199</name>
</gene>
<dbReference type="EMBL" id="CP000383">
    <property type="protein sequence ID" value="ABG60439.1"/>
    <property type="molecule type" value="Genomic_DNA"/>
</dbReference>
<keyword evidence="14" id="KW-1185">Reference proteome</keyword>
<evidence type="ECO:0000259" key="12">
    <source>
        <dbReference type="Pfam" id="PF00482"/>
    </source>
</evidence>
<accession>A0A6N4SVY1</accession>
<dbReference type="InterPro" id="IPR001992">
    <property type="entry name" value="T2SS_GspF/T4SS_PilC_CS"/>
</dbReference>
<dbReference type="Gene3D" id="1.20.81.30">
    <property type="entry name" value="Type II secretion system (T2SS), domain F"/>
    <property type="match status" value="2"/>
</dbReference>
<keyword evidence="7 11" id="KW-1133">Transmembrane helix</keyword>
<organism evidence="13 14">
    <name type="scientific">Cytophaga hutchinsonii (strain ATCC 33406 / DSM 1761 / CIP 103989 / NBRC 15051 / NCIMB 9469 / D465)</name>
    <dbReference type="NCBI Taxonomy" id="269798"/>
    <lineage>
        <taxon>Bacteria</taxon>
        <taxon>Pseudomonadati</taxon>
        <taxon>Bacteroidota</taxon>
        <taxon>Cytophagia</taxon>
        <taxon>Cytophagales</taxon>
        <taxon>Cytophagaceae</taxon>
        <taxon>Cytophaga</taxon>
    </lineage>
</organism>
<dbReference type="RefSeq" id="WP_011586549.1">
    <property type="nucleotide sequence ID" value="NC_008255.1"/>
</dbReference>
<evidence type="ECO:0000256" key="7">
    <source>
        <dbReference type="ARBA" id="ARBA00022989"/>
    </source>
</evidence>
<evidence type="ECO:0000256" key="1">
    <source>
        <dbReference type="ARBA" id="ARBA00002684"/>
    </source>
</evidence>
<keyword evidence="8 11" id="KW-0472">Membrane</keyword>
<evidence type="ECO:0000256" key="9">
    <source>
        <dbReference type="ARBA" id="ARBA00030750"/>
    </source>
</evidence>
<dbReference type="InterPro" id="IPR003004">
    <property type="entry name" value="GspF/PilC"/>
</dbReference>
<evidence type="ECO:0000256" key="11">
    <source>
        <dbReference type="SAM" id="Phobius"/>
    </source>
</evidence>
<dbReference type="PANTHER" id="PTHR30012:SF0">
    <property type="entry name" value="TYPE II SECRETION SYSTEM PROTEIN F-RELATED"/>
    <property type="match status" value="1"/>
</dbReference>
<keyword evidence="5" id="KW-1003">Cell membrane</keyword>
<dbReference type="Proteomes" id="UP000001822">
    <property type="component" value="Chromosome"/>
</dbReference>
<comment type="function">
    <text evidence="1">Component of the type II secretion system inner membrane complex required for the energy-dependent secretion of extracellular factors such as proteases and toxins from the periplasm.</text>
</comment>
<protein>
    <recommendedName>
        <fullName evidence="9">General secretion pathway protein F</fullName>
    </recommendedName>
</protein>
<feature type="transmembrane region" description="Helical" evidence="11">
    <location>
        <begin position="228"/>
        <end position="248"/>
    </location>
</feature>
<dbReference type="GO" id="GO:0009306">
    <property type="term" value="P:protein secretion"/>
    <property type="evidence" value="ECO:0007669"/>
    <property type="project" value="InterPro"/>
</dbReference>
<evidence type="ECO:0000256" key="6">
    <source>
        <dbReference type="ARBA" id="ARBA00022692"/>
    </source>
</evidence>
<sequence>MAIEINKIASSKKKDVKKAALQGETESVNWLNKDISFGPAFSNTKKHLFYEELSVLLGAGMDIQSSFELIEEEQLNEKDRKIIHSIKTAIITGKSLSEGLKAAGHFSPYEYYSVQIGEETGKTVQVLADLSVYFQRLLKQRRQLVSALTYPSIVMCTAGGSIFFMLNYMVPMFSEIFLRFKGDLPAITKAIIYLSDLMKSYFLVSLLGMIAIGIFFYMNKNTDWYRKYYSIILLKIPIIGPIFHKIYLARFCNSLYLLMASKVSMVRAISLVKQMIDFYPIEKAMEEIESKLINGATLHSCLAAYPVFDKKMVYLIKVGEEVNKVDRFLDQLNKQYSDEVEYKSAMIGSLIEPVMIVFLGLVVGVVLIAMYLPLFQLGNSF</sequence>
<dbReference type="GO" id="GO:0005886">
    <property type="term" value="C:plasma membrane"/>
    <property type="evidence" value="ECO:0007669"/>
    <property type="project" value="UniProtKB-SubCell"/>
</dbReference>
<evidence type="ECO:0000313" key="13">
    <source>
        <dbReference type="EMBL" id="ABG60439.1"/>
    </source>
</evidence>
<dbReference type="OrthoDB" id="1523422at2"/>
<evidence type="ECO:0000256" key="3">
    <source>
        <dbReference type="ARBA" id="ARBA00005745"/>
    </source>
</evidence>
<evidence type="ECO:0000313" key="14">
    <source>
        <dbReference type="Proteomes" id="UP000001822"/>
    </source>
</evidence>
<evidence type="ECO:0000256" key="8">
    <source>
        <dbReference type="ARBA" id="ARBA00023136"/>
    </source>
</evidence>
<name>A0A6N4SVY1_CYTH3</name>
<feature type="transmembrane region" description="Helical" evidence="11">
    <location>
        <begin position="144"/>
        <end position="170"/>
    </location>
</feature>
<dbReference type="KEGG" id="chu:CHU_3199"/>
<dbReference type="Pfam" id="PF00482">
    <property type="entry name" value="T2SSF"/>
    <property type="match status" value="2"/>
</dbReference>
<dbReference type="AlphaFoldDB" id="A0A6N4SVY1"/>
<evidence type="ECO:0000256" key="2">
    <source>
        <dbReference type="ARBA" id="ARBA00004651"/>
    </source>
</evidence>
<proteinExistence type="inferred from homology"/>
<feature type="domain" description="Type II secretion system protein GspF" evidence="12">
    <location>
        <begin position="49"/>
        <end position="171"/>
    </location>
</feature>
<keyword evidence="4 10" id="KW-0813">Transport</keyword>
<feature type="domain" description="Type II secretion system protein GspF" evidence="12">
    <location>
        <begin position="251"/>
        <end position="373"/>
    </location>
</feature>
<evidence type="ECO:0000256" key="5">
    <source>
        <dbReference type="ARBA" id="ARBA00022475"/>
    </source>
</evidence>
<dbReference type="InterPro" id="IPR018076">
    <property type="entry name" value="T2SS_GspF_dom"/>
</dbReference>
<evidence type="ECO:0000256" key="10">
    <source>
        <dbReference type="RuleBase" id="RU003923"/>
    </source>
</evidence>
<dbReference type="InterPro" id="IPR042094">
    <property type="entry name" value="T2SS_GspF_sf"/>
</dbReference>
<reference evidence="13 14" key="1">
    <citation type="journal article" date="2007" name="Appl. Environ. Microbiol.">
        <title>Genome sequence of the cellulolytic gliding bacterium Cytophaga hutchinsonii.</title>
        <authorList>
            <person name="Xie G."/>
            <person name="Bruce D.C."/>
            <person name="Challacombe J.F."/>
            <person name="Chertkov O."/>
            <person name="Detter J.C."/>
            <person name="Gilna P."/>
            <person name="Han C.S."/>
            <person name="Lucas S."/>
            <person name="Misra M."/>
            <person name="Myers G.L."/>
            <person name="Richardson P."/>
            <person name="Tapia R."/>
            <person name="Thayer N."/>
            <person name="Thompson L.S."/>
            <person name="Brettin T.S."/>
            <person name="Henrissat B."/>
            <person name="Wilson D.B."/>
            <person name="McBride M.J."/>
        </authorList>
    </citation>
    <scope>NUCLEOTIDE SEQUENCE [LARGE SCALE GENOMIC DNA]</scope>
    <source>
        <strain evidence="14">ATCC 33406 / DSM 1761 / CIP 103989 / NBRC 15051 / NCIMB 9469 / D465</strain>
    </source>
</reference>